<evidence type="ECO:0000313" key="5">
    <source>
        <dbReference type="EMBL" id="SNB67620.1"/>
    </source>
</evidence>
<gene>
    <name evidence="5" type="ORF">SAMN07250955_1065</name>
</gene>
<dbReference type="Pfam" id="PF07729">
    <property type="entry name" value="FCD"/>
    <property type="match status" value="1"/>
</dbReference>
<evidence type="ECO:0000256" key="2">
    <source>
        <dbReference type="ARBA" id="ARBA00023125"/>
    </source>
</evidence>
<feature type="domain" description="HTH gntR-type" evidence="4">
    <location>
        <begin position="32"/>
        <end position="100"/>
    </location>
</feature>
<dbReference type="GO" id="GO:0003677">
    <property type="term" value="F:DNA binding"/>
    <property type="evidence" value="ECO:0007669"/>
    <property type="project" value="UniProtKB-KW"/>
</dbReference>
<dbReference type="PROSITE" id="PS50949">
    <property type="entry name" value="HTH_GNTR"/>
    <property type="match status" value="1"/>
</dbReference>
<dbReference type="PRINTS" id="PR00035">
    <property type="entry name" value="HTHGNTR"/>
</dbReference>
<keyword evidence="6" id="KW-1185">Reference proteome</keyword>
<dbReference type="SUPFAM" id="SSF46785">
    <property type="entry name" value="Winged helix' DNA-binding domain"/>
    <property type="match status" value="1"/>
</dbReference>
<dbReference type="InterPro" id="IPR036388">
    <property type="entry name" value="WH-like_DNA-bd_sf"/>
</dbReference>
<keyword evidence="2" id="KW-0238">DNA-binding</keyword>
<keyword evidence="3" id="KW-0804">Transcription</keyword>
<dbReference type="Proteomes" id="UP000197065">
    <property type="component" value="Unassembled WGS sequence"/>
</dbReference>
<sequence>MSDRVSAQEMDETAAPPAMAHDLERHEWPILEKLSDRLYAQIYDEIATGAFLPDTRLPSETALAQRFAVSRPVVREALARLRDHGLISSRQGSGSWVRRRPSQALPCFAPLSNVADIQRSFEFRIAIEGQAAALAAERHDVRTLARIRATHNAIQPLTEAQTAGAPADFAFHMAVAEAARNRFFAAALAMLESHVQTGMEVSHNLSLGQPGYRPSIVQQEHEAVLAAIERGDAKAARRLMESHIDNARRRMFDG</sequence>
<name>A0A212R663_9PROT</name>
<accession>A0A212R663</accession>
<dbReference type="PANTHER" id="PTHR43537:SF5">
    <property type="entry name" value="UXU OPERON TRANSCRIPTIONAL REGULATOR"/>
    <property type="match status" value="1"/>
</dbReference>
<proteinExistence type="predicted"/>
<dbReference type="InterPro" id="IPR011711">
    <property type="entry name" value="GntR_C"/>
</dbReference>
<dbReference type="AlphaFoldDB" id="A0A212R663"/>
<evidence type="ECO:0000256" key="1">
    <source>
        <dbReference type="ARBA" id="ARBA00023015"/>
    </source>
</evidence>
<dbReference type="RefSeq" id="WP_088561324.1">
    <property type="nucleotide sequence ID" value="NZ_FYEH01000006.1"/>
</dbReference>
<dbReference type="InterPro" id="IPR000524">
    <property type="entry name" value="Tscrpt_reg_HTH_GntR"/>
</dbReference>
<dbReference type="InterPro" id="IPR036390">
    <property type="entry name" value="WH_DNA-bd_sf"/>
</dbReference>
<protein>
    <submittedName>
        <fullName evidence="5">Transcriptional regulator, GntR family</fullName>
    </submittedName>
</protein>
<dbReference type="PANTHER" id="PTHR43537">
    <property type="entry name" value="TRANSCRIPTIONAL REGULATOR, GNTR FAMILY"/>
    <property type="match status" value="1"/>
</dbReference>
<evidence type="ECO:0000313" key="6">
    <source>
        <dbReference type="Proteomes" id="UP000197065"/>
    </source>
</evidence>
<organism evidence="5 6">
    <name type="scientific">Arboricoccus pini</name>
    <dbReference type="NCBI Taxonomy" id="1963835"/>
    <lineage>
        <taxon>Bacteria</taxon>
        <taxon>Pseudomonadati</taxon>
        <taxon>Pseudomonadota</taxon>
        <taxon>Alphaproteobacteria</taxon>
        <taxon>Geminicoccales</taxon>
        <taxon>Geminicoccaceae</taxon>
        <taxon>Arboricoccus</taxon>
    </lineage>
</organism>
<dbReference type="InterPro" id="IPR008920">
    <property type="entry name" value="TF_FadR/GntR_C"/>
</dbReference>
<dbReference type="Gene3D" id="1.20.120.530">
    <property type="entry name" value="GntR ligand-binding domain-like"/>
    <property type="match status" value="1"/>
</dbReference>
<dbReference type="Gene3D" id="1.10.10.10">
    <property type="entry name" value="Winged helix-like DNA-binding domain superfamily/Winged helix DNA-binding domain"/>
    <property type="match status" value="1"/>
</dbReference>
<dbReference type="GO" id="GO:0003700">
    <property type="term" value="F:DNA-binding transcription factor activity"/>
    <property type="evidence" value="ECO:0007669"/>
    <property type="project" value="InterPro"/>
</dbReference>
<keyword evidence="1" id="KW-0805">Transcription regulation</keyword>
<dbReference type="SUPFAM" id="SSF48008">
    <property type="entry name" value="GntR ligand-binding domain-like"/>
    <property type="match status" value="1"/>
</dbReference>
<dbReference type="SMART" id="SM00345">
    <property type="entry name" value="HTH_GNTR"/>
    <property type="match status" value="1"/>
</dbReference>
<evidence type="ECO:0000256" key="3">
    <source>
        <dbReference type="ARBA" id="ARBA00023163"/>
    </source>
</evidence>
<dbReference type="EMBL" id="FYEH01000006">
    <property type="protein sequence ID" value="SNB67620.1"/>
    <property type="molecule type" value="Genomic_DNA"/>
</dbReference>
<evidence type="ECO:0000259" key="4">
    <source>
        <dbReference type="PROSITE" id="PS50949"/>
    </source>
</evidence>
<dbReference type="SMART" id="SM00895">
    <property type="entry name" value="FCD"/>
    <property type="match status" value="1"/>
</dbReference>
<dbReference type="OrthoDB" id="7339934at2"/>
<reference evidence="5 6" key="1">
    <citation type="submission" date="2017-06" db="EMBL/GenBank/DDBJ databases">
        <authorList>
            <person name="Kim H.J."/>
            <person name="Triplett B.A."/>
        </authorList>
    </citation>
    <scope>NUCLEOTIDE SEQUENCE [LARGE SCALE GENOMIC DNA]</scope>
    <source>
        <strain evidence="5 6">B29T1</strain>
    </source>
</reference>
<dbReference type="Pfam" id="PF00392">
    <property type="entry name" value="GntR"/>
    <property type="match status" value="1"/>
</dbReference>
<dbReference type="CDD" id="cd07377">
    <property type="entry name" value="WHTH_GntR"/>
    <property type="match status" value="1"/>
</dbReference>